<dbReference type="AlphaFoldDB" id="H2BV77"/>
<dbReference type="OrthoDB" id="9794575at2"/>
<dbReference type="Proteomes" id="UP000003844">
    <property type="component" value="Unassembled WGS sequence"/>
</dbReference>
<dbReference type="EMBL" id="JH594606">
    <property type="protein sequence ID" value="EHQ01742.1"/>
    <property type="molecule type" value="Genomic_DNA"/>
</dbReference>
<reference evidence="2" key="1">
    <citation type="journal article" date="2012" name="Stand. Genomic Sci.">
        <title>Genome sequence of the Antarctic rhodopsins-containing flavobacterium Gillisia limnaea type strain (R-8282(T)).</title>
        <authorList>
            <person name="Riedel T."/>
            <person name="Held B."/>
            <person name="Nolan M."/>
            <person name="Lucas S."/>
            <person name="Lapidus A."/>
            <person name="Tice H."/>
            <person name="Del Rio T.G."/>
            <person name="Cheng J.F."/>
            <person name="Han C."/>
            <person name="Tapia R."/>
            <person name="Goodwin L.A."/>
            <person name="Pitluck S."/>
            <person name="Liolios K."/>
            <person name="Mavromatis K."/>
            <person name="Pagani I."/>
            <person name="Ivanova N."/>
            <person name="Mikhailova N."/>
            <person name="Pati A."/>
            <person name="Chen A."/>
            <person name="Palaniappan K."/>
            <person name="Land M."/>
            <person name="Rohde M."/>
            <person name="Tindall B.J."/>
            <person name="Detter J.C."/>
            <person name="Goker M."/>
            <person name="Bristow J."/>
            <person name="Eisen J.A."/>
            <person name="Markowitz V."/>
            <person name="Hugenholtz P."/>
            <person name="Kyrpides N.C."/>
            <person name="Klenk H.P."/>
            <person name="Woyke T."/>
        </authorList>
    </citation>
    <scope>NUCLEOTIDE SEQUENCE [LARGE SCALE GENOMIC DNA]</scope>
    <source>
        <strain evidence="2">DSM 15749 / LMG 21470 / R-8282</strain>
    </source>
</reference>
<proteinExistence type="predicted"/>
<dbReference type="GO" id="GO:0016740">
    <property type="term" value="F:transferase activity"/>
    <property type="evidence" value="ECO:0007669"/>
    <property type="project" value="UniProtKB-KW"/>
</dbReference>
<dbReference type="STRING" id="865937.Gilli_1066"/>
<dbReference type="RefSeq" id="WP_006988064.1">
    <property type="nucleotide sequence ID" value="NZ_JH594606.1"/>
</dbReference>
<dbReference type="SUPFAM" id="SSF53756">
    <property type="entry name" value="UDP-Glycosyltransferase/glycogen phosphorylase"/>
    <property type="match status" value="1"/>
</dbReference>
<name>H2BV77_GILLR</name>
<evidence type="ECO:0000313" key="2">
    <source>
        <dbReference type="Proteomes" id="UP000003844"/>
    </source>
</evidence>
<dbReference type="HOGENOM" id="CLU_663627_0_0_10"/>
<keyword evidence="1" id="KW-0808">Transferase</keyword>
<organism evidence="1 2">
    <name type="scientific">Gillisia limnaea (strain DSM 15749 / LMG 21470 / R-8282)</name>
    <dbReference type="NCBI Taxonomy" id="865937"/>
    <lineage>
        <taxon>Bacteria</taxon>
        <taxon>Pseudomonadati</taxon>
        <taxon>Bacteroidota</taxon>
        <taxon>Flavobacteriia</taxon>
        <taxon>Flavobacteriales</taxon>
        <taxon>Flavobacteriaceae</taxon>
        <taxon>Gillisia</taxon>
    </lineage>
</organism>
<protein>
    <submittedName>
        <fullName evidence="1">UDP-glycosyltransferase/glycogen phosphorylase</fullName>
    </submittedName>
</protein>
<gene>
    <name evidence="1" type="ORF">Gilli_1066</name>
</gene>
<keyword evidence="2" id="KW-1185">Reference proteome</keyword>
<accession>H2BV77</accession>
<dbReference type="eggNOG" id="ENOG502Z92M">
    <property type="taxonomic scope" value="Bacteria"/>
</dbReference>
<sequence>MPNQKKILVVVESIDVDDSSGSKANVALIQNLHKAGFNVLVYHYTRREIQLPVITCMAIKEKRWSVLFFLSRMERYIRSYFKISLNKYIEQLFGFSFTFLNDSNSITASLRKINIDSVDLVITLSKAASFRPHHALLKMPTAWHKKWMAYIHDPYPLAYYPRPYDWVEPGHEQKRKFFVHVSKKAAYIAYPSLLLAEWMESYFPSFRNKRLIIPHQIEERKSSIALPEFFDNSKFNIVHAGALMGPRNPLGLLKAFELFLDNNPESRLNARLLMIGHPSQFSNKFKEVMTVIPQFYSSEETISFDTVYKIQQNAAVNVILEAKASISPFLPGKFPHCVASNKPILLLGPNISESHRLLGKEYLYWSEISDVENIEKKIEALYYNWKKEKDINLNRNDLKKYLSVEYLKNAMQKIL</sequence>
<evidence type="ECO:0000313" key="1">
    <source>
        <dbReference type="EMBL" id="EHQ01742.1"/>
    </source>
</evidence>